<dbReference type="Proteomes" id="UP000702209">
    <property type="component" value="Unassembled WGS sequence"/>
</dbReference>
<dbReference type="Gene3D" id="3.90.1150.200">
    <property type="match status" value="1"/>
</dbReference>
<evidence type="ECO:0000313" key="2">
    <source>
        <dbReference type="EMBL" id="MBF6296915.1"/>
    </source>
</evidence>
<keyword evidence="3" id="KW-1185">Reference proteome</keyword>
<protein>
    <submittedName>
        <fullName evidence="2">DUF1801 domain-containing protein</fullName>
    </submittedName>
</protein>
<proteinExistence type="predicted"/>
<gene>
    <name evidence="2" type="ORF">IU459_05080</name>
</gene>
<dbReference type="InterPro" id="IPR014922">
    <property type="entry name" value="YdhG-like"/>
</dbReference>
<name>A0ABS0CL37_9NOCA</name>
<dbReference type="SUPFAM" id="SSF159888">
    <property type="entry name" value="YdhG-like"/>
    <property type="match status" value="1"/>
</dbReference>
<accession>A0ABS0CL37</accession>
<reference evidence="2 3" key="1">
    <citation type="submission" date="2020-10" db="EMBL/GenBank/DDBJ databases">
        <title>Identification of Nocardia species via Next-generation sequencing and recognition of intraspecies genetic diversity.</title>
        <authorList>
            <person name="Li P."/>
            <person name="Li P."/>
            <person name="Lu B."/>
        </authorList>
    </citation>
    <scope>NUCLEOTIDE SEQUENCE [LARGE SCALE GENOMIC DNA]</scope>
    <source>
        <strain evidence="2 3">BJ06-0157</strain>
    </source>
</reference>
<evidence type="ECO:0000259" key="1">
    <source>
        <dbReference type="Pfam" id="PF08818"/>
    </source>
</evidence>
<comment type="caution">
    <text evidence="2">The sequence shown here is derived from an EMBL/GenBank/DDBJ whole genome shotgun (WGS) entry which is preliminary data.</text>
</comment>
<feature type="domain" description="YdhG-like" evidence="1">
    <location>
        <begin position="20"/>
        <end position="112"/>
    </location>
</feature>
<dbReference type="Pfam" id="PF08818">
    <property type="entry name" value="DUF1801"/>
    <property type="match status" value="1"/>
</dbReference>
<dbReference type="EMBL" id="JADLQX010000003">
    <property type="protein sequence ID" value="MBF6296915.1"/>
    <property type="molecule type" value="Genomic_DNA"/>
</dbReference>
<organism evidence="2 3">
    <name type="scientific">Nocardia amamiensis</name>
    <dbReference type="NCBI Taxonomy" id="404578"/>
    <lineage>
        <taxon>Bacteria</taxon>
        <taxon>Bacillati</taxon>
        <taxon>Actinomycetota</taxon>
        <taxon>Actinomycetes</taxon>
        <taxon>Mycobacteriales</taxon>
        <taxon>Nocardiaceae</taxon>
        <taxon>Nocardia</taxon>
    </lineage>
</organism>
<sequence length="122" mass="13558">MVQSKASDVDAYLAEVPEARRAALSRLRELCRAELTGFTEVMSYGMPCYERAGVGEIAFANQKQYISFYLLRADVRAAFSDRLAGHDMGKGCLRFRTPERVEFELVRDLLRATAAGQGGLVC</sequence>
<evidence type="ECO:0000313" key="3">
    <source>
        <dbReference type="Proteomes" id="UP000702209"/>
    </source>
</evidence>
<dbReference type="RefSeq" id="WP_195128286.1">
    <property type="nucleotide sequence ID" value="NZ_JADLQX010000003.1"/>
</dbReference>